<dbReference type="SUPFAM" id="SSF48498">
    <property type="entry name" value="Tetracyclin repressor-like, C-terminal domain"/>
    <property type="match status" value="1"/>
</dbReference>
<name>A0ABS2NGR8_9BACI</name>
<dbReference type="PRINTS" id="PR00455">
    <property type="entry name" value="HTHTETR"/>
</dbReference>
<protein>
    <submittedName>
        <fullName evidence="6">AcrR family transcriptional regulator</fullName>
    </submittedName>
</protein>
<evidence type="ECO:0000313" key="7">
    <source>
        <dbReference type="Proteomes" id="UP001646157"/>
    </source>
</evidence>
<evidence type="ECO:0000256" key="3">
    <source>
        <dbReference type="ARBA" id="ARBA00023163"/>
    </source>
</evidence>
<dbReference type="PANTHER" id="PTHR47506">
    <property type="entry name" value="TRANSCRIPTIONAL REGULATORY PROTEIN"/>
    <property type="match status" value="1"/>
</dbReference>
<dbReference type="PANTHER" id="PTHR47506:SF1">
    <property type="entry name" value="HTH-TYPE TRANSCRIPTIONAL REGULATOR YJDC"/>
    <property type="match status" value="1"/>
</dbReference>
<dbReference type="RefSeq" id="WP_205174178.1">
    <property type="nucleotide sequence ID" value="NZ_JAFBDZ010000003.1"/>
</dbReference>
<dbReference type="Pfam" id="PF00440">
    <property type="entry name" value="TetR_N"/>
    <property type="match status" value="1"/>
</dbReference>
<dbReference type="Gene3D" id="1.10.10.60">
    <property type="entry name" value="Homeodomain-like"/>
    <property type="match status" value="1"/>
</dbReference>
<evidence type="ECO:0000256" key="4">
    <source>
        <dbReference type="PROSITE-ProRule" id="PRU00335"/>
    </source>
</evidence>
<evidence type="ECO:0000313" key="6">
    <source>
        <dbReference type="EMBL" id="MBM7587024.1"/>
    </source>
</evidence>
<organism evidence="6 7">
    <name type="scientific">Rossellomorea pakistanensis</name>
    <dbReference type="NCBI Taxonomy" id="992288"/>
    <lineage>
        <taxon>Bacteria</taxon>
        <taxon>Bacillati</taxon>
        <taxon>Bacillota</taxon>
        <taxon>Bacilli</taxon>
        <taxon>Bacillales</taxon>
        <taxon>Bacillaceae</taxon>
        <taxon>Rossellomorea</taxon>
    </lineage>
</organism>
<dbReference type="Proteomes" id="UP001646157">
    <property type="component" value="Unassembled WGS sequence"/>
</dbReference>
<dbReference type="EMBL" id="JAFBDZ010000003">
    <property type="protein sequence ID" value="MBM7587024.1"/>
    <property type="molecule type" value="Genomic_DNA"/>
</dbReference>
<dbReference type="InterPro" id="IPR009057">
    <property type="entry name" value="Homeodomain-like_sf"/>
</dbReference>
<keyword evidence="7" id="KW-1185">Reference proteome</keyword>
<sequence length="196" mass="22715">MDTQTKILNTSISLFAQKGYEGASLADIAKLVGIKKPSLYNHFSSKDDILLTALEKVFKGYNEQFFQLITDKNSSVKATLYQIIIENAKMCWEDQDLILFYKRMLLFPPELLKERINEMNIRFEREFDEMMAGLFKESMNKGEIPAADIQPYVNSFNCLLDGIFTRSNIVDSFEKFEQIVEGSWQVYWNGISNEVK</sequence>
<reference evidence="6 7" key="1">
    <citation type="submission" date="2021-01" db="EMBL/GenBank/DDBJ databases">
        <title>Genomic Encyclopedia of Type Strains, Phase IV (KMG-IV): sequencing the most valuable type-strain genomes for metagenomic binning, comparative biology and taxonomic classification.</title>
        <authorList>
            <person name="Goeker M."/>
        </authorList>
    </citation>
    <scope>NUCLEOTIDE SEQUENCE [LARGE SCALE GENOMIC DNA]</scope>
    <source>
        <strain evidence="6 7">DSM 24834</strain>
    </source>
</reference>
<accession>A0ABS2NGR8</accession>
<evidence type="ECO:0000256" key="1">
    <source>
        <dbReference type="ARBA" id="ARBA00023015"/>
    </source>
</evidence>
<keyword evidence="3" id="KW-0804">Transcription</keyword>
<dbReference type="InterPro" id="IPR036271">
    <property type="entry name" value="Tet_transcr_reg_TetR-rel_C_sf"/>
</dbReference>
<dbReference type="InterPro" id="IPR001647">
    <property type="entry name" value="HTH_TetR"/>
</dbReference>
<dbReference type="PROSITE" id="PS50977">
    <property type="entry name" value="HTH_TETR_2"/>
    <property type="match status" value="1"/>
</dbReference>
<feature type="DNA-binding region" description="H-T-H motif" evidence="4">
    <location>
        <begin position="24"/>
        <end position="43"/>
    </location>
</feature>
<feature type="domain" description="HTH tetR-type" evidence="5">
    <location>
        <begin position="1"/>
        <end position="61"/>
    </location>
</feature>
<proteinExistence type="predicted"/>
<gene>
    <name evidence="6" type="ORF">JOC86_003576</name>
</gene>
<dbReference type="SUPFAM" id="SSF46689">
    <property type="entry name" value="Homeodomain-like"/>
    <property type="match status" value="1"/>
</dbReference>
<evidence type="ECO:0000256" key="2">
    <source>
        <dbReference type="ARBA" id="ARBA00023125"/>
    </source>
</evidence>
<dbReference type="Gene3D" id="1.10.357.10">
    <property type="entry name" value="Tetracycline Repressor, domain 2"/>
    <property type="match status" value="1"/>
</dbReference>
<keyword evidence="2 4" id="KW-0238">DNA-binding</keyword>
<evidence type="ECO:0000259" key="5">
    <source>
        <dbReference type="PROSITE" id="PS50977"/>
    </source>
</evidence>
<comment type="caution">
    <text evidence="6">The sequence shown here is derived from an EMBL/GenBank/DDBJ whole genome shotgun (WGS) entry which is preliminary data.</text>
</comment>
<keyword evidence="1" id="KW-0805">Transcription regulation</keyword>